<gene>
    <name evidence="1" type="ORF">AQUCO_00200879v1</name>
</gene>
<keyword evidence="2" id="KW-1185">Reference proteome</keyword>
<dbReference type="PANTHER" id="PTHR36391">
    <property type="entry name" value="FURRY"/>
    <property type="match status" value="1"/>
</dbReference>
<dbReference type="FunCoup" id="A0A2G5F5E0">
    <property type="interactions" value="1336"/>
</dbReference>
<dbReference type="AlphaFoldDB" id="A0A2G5F5E0"/>
<dbReference type="STRING" id="218851.A0A2G5F5E0"/>
<dbReference type="PANTHER" id="PTHR36391:SF1">
    <property type="entry name" value="FURRY"/>
    <property type="match status" value="1"/>
</dbReference>
<evidence type="ECO:0000313" key="2">
    <source>
        <dbReference type="Proteomes" id="UP000230069"/>
    </source>
</evidence>
<protein>
    <submittedName>
        <fullName evidence="1">Uncharacterized protein</fullName>
    </submittedName>
</protein>
<dbReference type="Proteomes" id="UP000230069">
    <property type="component" value="Unassembled WGS sequence"/>
</dbReference>
<reference evidence="1 2" key="1">
    <citation type="submission" date="2017-09" db="EMBL/GenBank/DDBJ databases">
        <title>WGS assembly of Aquilegia coerulea Goldsmith.</title>
        <authorList>
            <person name="Hodges S."/>
            <person name="Kramer E."/>
            <person name="Nordborg M."/>
            <person name="Tomkins J."/>
            <person name="Borevitz J."/>
            <person name="Derieg N."/>
            <person name="Yan J."/>
            <person name="Mihaltcheva S."/>
            <person name="Hayes R.D."/>
            <person name="Rokhsar D."/>
        </authorList>
    </citation>
    <scope>NUCLEOTIDE SEQUENCE [LARGE SCALE GENOMIC DNA]</scope>
    <source>
        <strain evidence="2">cv. Goldsmith</strain>
    </source>
</reference>
<organism evidence="1 2">
    <name type="scientific">Aquilegia coerulea</name>
    <name type="common">Rocky mountain columbine</name>
    <dbReference type="NCBI Taxonomy" id="218851"/>
    <lineage>
        <taxon>Eukaryota</taxon>
        <taxon>Viridiplantae</taxon>
        <taxon>Streptophyta</taxon>
        <taxon>Embryophyta</taxon>
        <taxon>Tracheophyta</taxon>
        <taxon>Spermatophyta</taxon>
        <taxon>Magnoliopsida</taxon>
        <taxon>Ranunculales</taxon>
        <taxon>Ranunculaceae</taxon>
        <taxon>Thalictroideae</taxon>
        <taxon>Aquilegia</taxon>
    </lineage>
</organism>
<dbReference type="InParanoid" id="A0A2G5F5E0"/>
<name>A0A2G5F5E0_AQUCA</name>
<accession>A0A2G5F5E0</accession>
<dbReference type="OrthoDB" id="1904516at2759"/>
<dbReference type="EMBL" id="KZ305019">
    <property type="protein sequence ID" value="PIA63160.1"/>
    <property type="molecule type" value="Genomic_DNA"/>
</dbReference>
<proteinExistence type="predicted"/>
<sequence>MAAATNVTTKAKTIVQSFRRFLKKPWEITGPCSDPEYKEAIPSATEYRIYCPATPKLNAIVPTSDPETVFDIKYYSRDQRRNRPPIRRYILRKPDVEKMMKEKTFDTADFPPVYLTAIVEEDYNARGGGYE</sequence>
<evidence type="ECO:0000313" key="1">
    <source>
        <dbReference type="EMBL" id="PIA63160.1"/>
    </source>
</evidence>